<feature type="non-terminal residue" evidence="1">
    <location>
        <position position="1"/>
    </location>
</feature>
<accession>A0A061QUU2</accession>
<name>A0A061QUU2_9CHLO</name>
<dbReference type="EMBL" id="GBEZ01024954">
    <property type="protein sequence ID" value="JAC62086.1"/>
    <property type="molecule type" value="Transcribed_RNA"/>
</dbReference>
<evidence type="ECO:0000313" key="1">
    <source>
        <dbReference type="EMBL" id="JAC62086.1"/>
    </source>
</evidence>
<protein>
    <submittedName>
        <fullName evidence="1">Uncharacterized protein</fullName>
    </submittedName>
</protein>
<proteinExistence type="predicted"/>
<sequence length="38" mass="3881">GCGREWDGLYLLAIGGRGRPRGAPLCAGSLPLEVKALG</sequence>
<gene>
    <name evidence="1" type="ORF">TSPGSL018_24316</name>
</gene>
<reference evidence="1" key="1">
    <citation type="submission" date="2014-05" db="EMBL/GenBank/DDBJ databases">
        <title>The transcriptome of the halophilic microalga Tetraselmis sp. GSL018 isolated from the Great Salt Lake, Utah.</title>
        <authorList>
            <person name="Jinkerson R.E."/>
            <person name="D'Adamo S."/>
            <person name="Posewitz M.C."/>
        </authorList>
    </citation>
    <scope>NUCLEOTIDE SEQUENCE</scope>
    <source>
        <strain evidence="1">GSL018</strain>
    </source>
</reference>
<organism evidence="1">
    <name type="scientific">Tetraselmis sp. GSL018</name>
    <dbReference type="NCBI Taxonomy" id="582737"/>
    <lineage>
        <taxon>Eukaryota</taxon>
        <taxon>Viridiplantae</taxon>
        <taxon>Chlorophyta</taxon>
        <taxon>core chlorophytes</taxon>
        <taxon>Chlorodendrophyceae</taxon>
        <taxon>Chlorodendrales</taxon>
        <taxon>Chlorodendraceae</taxon>
        <taxon>Tetraselmis</taxon>
    </lineage>
</organism>
<dbReference type="AlphaFoldDB" id="A0A061QUU2"/>